<evidence type="ECO:0000256" key="1">
    <source>
        <dbReference type="SAM" id="Coils"/>
    </source>
</evidence>
<keyword evidence="1" id="KW-0175">Coiled coil</keyword>
<evidence type="ECO:0000313" key="5">
    <source>
        <dbReference type="Proteomes" id="UP000247702"/>
    </source>
</evidence>
<protein>
    <submittedName>
        <fullName evidence="4">Uncharacterized protein</fullName>
    </submittedName>
</protein>
<evidence type="ECO:0000313" key="4">
    <source>
        <dbReference type="EMBL" id="GBB96060.1"/>
    </source>
</evidence>
<feature type="compositionally biased region" description="Polar residues" evidence="2">
    <location>
        <begin position="288"/>
        <end position="305"/>
    </location>
</feature>
<dbReference type="Proteomes" id="UP000247702">
    <property type="component" value="Unassembled WGS sequence"/>
</dbReference>
<feature type="transmembrane region" description="Helical" evidence="3">
    <location>
        <begin position="348"/>
        <end position="366"/>
    </location>
</feature>
<feature type="compositionally biased region" description="Basic and acidic residues" evidence="2">
    <location>
        <begin position="205"/>
        <end position="221"/>
    </location>
</feature>
<gene>
    <name evidence="4" type="ORF">RclHR1_26760002</name>
</gene>
<name>A0A2Z6R1H3_9GLOM</name>
<keyword evidence="3" id="KW-1133">Transmembrane helix</keyword>
<reference evidence="4 5" key="1">
    <citation type="submission" date="2017-11" db="EMBL/GenBank/DDBJ databases">
        <title>The genome of Rhizophagus clarus HR1 reveals common genetic basis of auxotrophy among arbuscular mycorrhizal fungi.</title>
        <authorList>
            <person name="Kobayashi Y."/>
        </authorList>
    </citation>
    <scope>NUCLEOTIDE SEQUENCE [LARGE SCALE GENOMIC DNA]</scope>
    <source>
        <strain evidence="4 5">HR1</strain>
    </source>
</reference>
<dbReference type="EMBL" id="BEXD01001864">
    <property type="protein sequence ID" value="GBB96060.1"/>
    <property type="molecule type" value="Genomic_DNA"/>
</dbReference>
<comment type="caution">
    <text evidence="4">The sequence shown here is derived from an EMBL/GenBank/DDBJ whole genome shotgun (WGS) entry which is preliminary data.</text>
</comment>
<accession>A0A2Z6R1H3</accession>
<feature type="coiled-coil region" evidence="1">
    <location>
        <begin position="100"/>
        <end position="127"/>
    </location>
</feature>
<organism evidence="4 5">
    <name type="scientific">Rhizophagus clarus</name>
    <dbReference type="NCBI Taxonomy" id="94130"/>
    <lineage>
        <taxon>Eukaryota</taxon>
        <taxon>Fungi</taxon>
        <taxon>Fungi incertae sedis</taxon>
        <taxon>Mucoromycota</taxon>
        <taxon>Glomeromycotina</taxon>
        <taxon>Glomeromycetes</taxon>
        <taxon>Glomerales</taxon>
        <taxon>Glomeraceae</taxon>
        <taxon>Rhizophagus</taxon>
    </lineage>
</organism>
<evidence type="ECO:0000256" key="2">
    <source>
        <dbReference type="SAM" id="MobiDB-lite"/>
    </source>
</evidence>
<keyword evidence="3" id="KW-0472">Membrane</keyword>
<sequence>MSNVYTLKDIKNRGHQLGSAYEQELEKKLRTAIDFNSEITDFNEKLQAENSEYSEREKEFQRTYADIGNKISQLNASTTKVRSQLISERKSHSESQRELEAKYTAEIKSLKSEIKILKRKVTLTQKASSIDKDTILSLEAKVRELEGKSSDPKEIDSLRLELERVKGDLNSKNHEIECMEKGIEATHEITSREIDALRKARLNSMEENRSLRDQISKKDNEIADLSNPPPPSMNDSSQKLPGWISDDLRPLVYERGLEDKVMKLDKEYAKEDILEALQELLPRDGVVSRSQTDTLPNQSIHSQPAHSEKSISREGVAKQSGGAEVVPSPQVMPLASPSRTAPVVKSSLMPYAILVLLLIVVIWFVVRKWWNSWKKSNTKYSPNQNYFLSSPGISDAGLYDRRLEVRR</sequence>
<feature type="region of interest" description="Disordered" evidence="2">
    <location>
        <begin position="288"/>
        <end position="331"/>
    </location>
</feature>
<dbReference type="AlphaFoldDB" id="A0A2Z6R1H3"/>
<keyword evidence="5" id="KW-1185">Reference proteome</keyword>
<feature type="region of interest" description="Disordered" evidence="2">
    <location>
        <begin position="205"/>
        <end position="241"/>
    </location>
</feature>
<proteinExistence type="predicted"/>
<keyword evidence="3" id="KW-0812">Transmembrane</keyword>
<evidence type="ECO:0000256" key="3">
    <source>
        <dbReference type="SAM" id="Phobius"/>
    </source>
</evidence>
<feature type="compositionally biased region" description="Basic and acidic residues" evidence="2">
    <location>
        <begin position="306"/>
        <end position="316"/>
    </location>
</feature>